<evidence type="ECO:0000313" key="3">
    <source>
        <dbReference type="Proteomes" id="UP000318053"/>
    </source>
</evidence>
<feature type="compositionally biased region" description="Low complexity" evidence="1">
    <location>
        <begin position="1"/>
        <end position="18"/>
    </location>
</feature>
<proteinExistence type="predicted"/>
<dbReference type="EMBL" id="SJPK01000009">
    <property type="protein sequence ID" value="TWT64861.1"/>
    <property type="molecule type" value="Genomic_DNA"/>
</dbReference>
<protein>
    <submittedName>
        <fullName evidence="2">Uncharacterized protein</fullName>
    </submittedName>
</protein>
<accession>A0A5C5XQT4</accession>
<sequence>MKTSHSSNPSQPGGSPSGTPRFACESLLWIGDPGHPDVAPAWRVCQRGCDSISMRQSIAESLAAPPRQPPTHVLVAQTTRHERGMQAIDGPEIAALRSQFADATTLVIRGELVAPTVRLPPQSGATAQSGAPPWVESIPLSAAPDYLPHWLAPEAIVARRLLPVVVVAARYAFAESLIDSLAMLCSGLGTDEPLVQWQRDLTPRSARGFATVLWDESTAAPQSTEQWRQRRGIAPQSRHVWVTGMATTQQRSRAVDQGADQVLDKPGRLECLQTSVRWA</sequence>
<dbReference type="InterPro" id="IPR011006">
    <property type="entry name" value="CheY-like_superfamily"/>
</dbReference>
<organism evidence="2 3">
    <name type="scientific">Allorhodopirellula solitaria</name>
    <dbReference type="NCBI Taxonomy" id="2527987"/>
    <lineage>
        <taxon>Bacteria</taxon>
        <taxon>Pseudomonadati</taxon>
        <taxon>Planctomycetota</taxon>
        <taxon>Planctomycetia</taxon>
        <taxon>Pirellulales</taxon>
        <taxon>Pirellulaceae</taxon>
        <taxon>Allorhodopirellula</taxon>
    </lineage>
</organism>
<gene>
    <name evidence="2" type="ORF">CA85_36460</name>
</gene>
<feature type="region of interest" description="Disordered" evidence="1">
    <location>
        <begin position="1"/>
        <end position="20"/>
    </location>
</feature>
<dbReference type="RefSeq" id="WP_146392555.1">
    <property type="nucleotide sequence ID" value="NZ_SJPK01000009.1"/>
</dbReference>
<dbReference type="Proteomes" id="UP000318053">
    <property type="component" value="Unassembled WGS sequence"/>
</dbReference>
<dbReference type="OrthoDB" id="273981at2"/>
<name>A0A5C5XQT4_9BACT</name>
<dbReference type="SUPFAM" id="SSF52172">
    <property type="entry name" value="CheY-like"/>
    <property type="match status" value="1"/>
</dbReference>
<reference evidence="2 3" key="1">
    <citation type="submission" date="2019-02" db="EMBL/GenBank/DDBJ databases">
        <title>Deep-cultivation of Planctomycetes and their phenomic and genomic characterization uncovers novel biology.</title>
        <authorList>
            <person name="Wiegand S."/>
            <person name="Jogler M."/>
            <person name="Boedeker C."/>
            <person name="Pinto D."/>
            <person name="Vollmers J."/>
            <person name="Rivas-Marin E."/>
            <person name="Kohn T."/>
            <person name="Peeters S.H."/>
            <person name="Heuer A."/>
            <person name="Rast P."/>
            <person name="Oberbeckmann S."/>
            <person name="Bunk B."/>
            <person name="Jeske O."/>
            <person name="Meyerdierks A."/>
            <person name="Storesund J.E."/>
            <person name="Kallscheuer N."/>
            <person name="Luecker S."/>
            <person name="Lage O.M."/>
            <person name="Pohl T."/>
            <person name="Merkel B.J."/>
            <person name="Hornburger P."/>
            <person name="Mueller R.-W."/>
            <person name="Bruemmer F."/>
            <person name="Labrenz M."/>
            <person name="Spormann A.M."/>
            <person name="Op Den Camp H."/>
            <person name="Overmann J."/>
            <person name="Amann R."/>
            <person name="Jetten M.S.M."/>
            <person name="Mascher T."/>
            <person name="Medema M.H."/>
            <person name="Devos D.P."/>
            <person name="Kaster A.-K."/>
            <person name="Ovreas L."/>
            <person name="Rohde M."/>
            <person name="Galperin M.Y."/>
            <person name="Jogler C."/>
        </authorList>
    </citation>
    <scope>NUCLEOTIDE SEQUENCE [LARGE SCALE GENOMIC DNA]</scope>
    <source>
        <strain evidence="2 3">CA85</strain>
    </source>
</reference>
<evidence type="ECO:0000256" key="1">
    <source>
        <dbReference type="SAM" id="MobiDB-lite"/>
    </source>
</evidence>
<keyword evidence="3" id="KW-1185">Reference proteome</keyword>
<evidence type="ECO:0000313" key="2">
    <source>
        <dbReference type="EMBL" id="TWT64861.1"/>
    </source>
</evidence>
<dbReference type="AlphaFoldDB" id="A0A5C5XQT4"/>
<comment type="caution">
    <text evidence="2">The sequence shown here is derived from an EMBL/GenBank/DDBJ whole genome shotgun (WGS) entry which is preliminary data.</text>
</comment>